<evidence type="ECO:0000256" key="1">
    <source>
        <dbReference type="SAM" id="MobiDB-lite"/>
    </source>
</evidence>
<protein>
    <submittedName>
        <fullName evidence="2">Uncharacterized protein</fullName>
    </submittedName>
</protein>
<reference evidence="2" key="1">
    <citation type="submission" date="2022-02" db="EMBL/GenBank/DDBJ databases">
        <authorList>
            <person name="King R."/>
        </authorList>
    </citation>
    <scope>NUCLEOTIDE SEQUENCE</scope>
</reference>
<reference evidence="2" key="2">
    <citation type="submission" date="2022-10" db="EMBL/GenBank/DDBJ databases">
        <authorList>
            <consortium name="ENA_rothamsted_submissions"/>
            <consortium name="culmorum"/>
            <person name="King R."/>
        </authorList>
    </citation>
    <scope>NUCLEOTIDE SEQUENCE</scope>
</reference>
<name>A0A9P0JAF8_APHGO</name>
<organism evidence="2 3">
    <name type="scientific">Aphis gossypii</name>
    <name type="common">Cotton aphid</name>
    <dbReference type="NCBI Taxonomy" id="80765"/>
    <lineage>
        <taxon>Eukaryota</taxon>
        <taxon>Metazoa</taxon>
        <taxon>Ecdysozoa</taxon>
        <taxon>Arthropoda</taxon>
        <taxon>Hexapoda</taxon>
        <taxon>Insecta</taxon>
        <taxon>Pterygota</taxon>
        <taxon>Neoptera</taxon>
        <taxon>Paraneoptera</taxon>
        <taxon>Hemiptera</taxon>
        <taxon>Sternorrhyncha</taxon>
        <taxon>Aphidomorpha</taxon>
        <taxon>Aphidoidea</taxon>
        <taxon>Aphididae</taxon>
        <taxon>Aphidini</taxon>
        <taxon>Aphis</taxon>
        <taxon>Aphis</taxon>
    </lineage>
</organism>
<feature type="region of interest" description="Disordered" evidence="1">
    <location>
        <begin position="134"/>
        <end position="164"/>
    </location>
</feature>
<feature type="region of interest" description="Disordered" evidence="1">
    <location>
        <begin position="1"/>
        <end position="38"/>
    </location>
</feature>
<sequence length="212" mass="24634">MEKVETFEQQPPPPPQQHQNTQIKQDGEKSINENTDVKRPFKRYKINKEERRKRLNAQMSRLVYPKSPLVVFSDLFEDVPIHIQEHRLNNVTSYTAIFIVDDQIYSANNISKALAKQNACENFLRTMLTKKLSERSEKKEESPMNFKMEVGESGSISKPEGPPQEDFPWPNFASLAMHYLINKWGLQSVFTRGNHVQKKSTVIKPQPKVNNH</sequence>
<proteinExistence type="predicted"/>
<evidence type="ECO:0000313" key="2">
    <source>
        <dbReference type="EMBL" id="CAH1732951.1"/>
    </source>
</evidence>
<feature type="compositionally biased region" description="Basic and acidic residues" evidence="1">
    <location>
        <begin position="25"/>
        <end position="38"/>
    </location>
</feature>
<keyword evidence="3" id="KW-1185">Reference proteome</keyword>
<dbReference type="AlphaFoldDB" id="A0A9P0JAF8"/>
<dbReference type="EMBL" id="OU899036">
    <property type="protein sequence ID" value="CAH1732951.1"/>
    <property type="molecule type" value="Genomic_DNA"/>
</dbReference>
<evidence type="ECO:0000313" key="3">
    <source>
        <dbReference type="Proteomes" id="UP001154329"/>
    </source>
</evidence>
<dbReference type="Proteomes" id="UP001154329">
    <property type="component" value="Chromosome 3"/>
</dbReference>
<accession>A0A9P0JAF8</accession>
<gene>
    <name evidence="2" type="ORF">APHIGO_LOCUS9361</name>
</gene>
<dbReference type="SUPFAM" id="SSF54768">
    <property type="entry name" value="dsRNA-binding domain-like"/>
    <property type="match status" value="1"/>
</dbReference>